<reference evidence="1 2" key="1">
    <citation type="submission" date="2013-04" db="EMBL/GenBank/DDBJ databases">
        <title>Draft genome of the heavy metal tolerant bacterium Lysinibacillus sphaericus strain OT4b.31.</title>
        <authorList>
            <person name="Pena-Montenegro T.D."/>
            <person name="Dussan J."/>
        </authorList>
    </citation>
    <scope>NUCLEOTIDE SEQUENCE [LARGE SCALE GENOMIC DNA]</scope>
    <source>
        <strain evidence="1 2">OT4b.31</strain>
    </source>
</reference>
<gene>
    <name evidence="1" type="ORF">H131_10728</name>
</gene>
<dbReference type="AlphaFoldDB" id="R7ZF34"/>
<dbReference type="Proteomes" id="UP000013911">
    <property type="component" value="Unassembled WGS sequence"/>
</dbReference>
<evidence type="ECO:0000313" key="1">
    <source>
        <dbReference type="EMBL" id="EON72609.1"/>
    </source>
</evidence>
<sequence>MCKVDVSYKPVAFRCGGRFSLAWLQSPRRYAPERPFAHAILRRSRRLRSNQLVNPIQMTAKEGKRQNKSNPLPCASCPLLAPCTTSKDHRKIIERHIQAHHKEEADHLRHQSDMNKSMHVEKKRLNVYLQMRKKSMIYVGQHYEGYKNCSCKRWAKSNNGRK</sequence>
<comment type="caution">
    <text evidence="1">The sequence shown here is derived from an EMBL/GenBank/DDBJ whole genome shotgun (WGS) entry which is preliminary data.</text>
</comment>
<name>R7ZF34_LYSSH</name>
<proteinExistence type="predicted"/>
<organism evidence="1 2">
    <name type="scientific">Lysinibacillus sphaericus OT4b.31</name>
    <dbReference type="NCBI Taxonomy" id="1285586"/>
    <lineage>
        <taxon>Bacteria</taxon>
        <taxon>Bacillati</taxon>
        <taxon>Bacillota</taxon>
        <taxon>Bacilli</taxon>
        <taxon>Bacillales</taxon>
        <taxon>Bacillaceae</taxon>
        <taxon>Lysinibacillus</taxon>
    </lineage>
</organism>
<dbReference type="HOGENOM" id="CLU_1633397_0_0_9"/>
<dbReference type="EMBL" id="AQPX01000017">
    <property type="protein sequence ID" value="EON72609.1"/>
    <property type="molecule type" value="Genomic_DNA"/>
</dbReference>
<evidence type="ECO:0000313" key="2">
    <source>
        <dbReference type="Proteomes" id="UP000013911"/>
    </source>
</evidence>
<accession>R7ZF34</accession>
<dbReference type="eggNOG" id="COG3039">
    <property type="taxonomic scope" value="Bacteria"/>
</dbReference>
<protein>
    <submittedName>
        <fullName evidence="1">Transposase</fullName>
    </submittedName>
</protein>